<dbReference type="Pfam" id="PF14322">
    <property type="entry name" value="SusD-like_3"/>
    <property type="match status" value="1"/>
</dbReference>
<dbReference type="AlphaFoldDB" id="C6XSK3"/>
<name>C6XSK3_PEDHD</name>
<comment type="similarity">
    <text evidence="2">Belongs to the SusD family.</text>
</comment>
<dbReference type="eggNOG" id="COG1435">
    <property type="taxonomic scope" value="Bacteria"/>
</dbReference>
<dbReference type="OrthoDB" id="5694214at2"/>
<proteinExistence type="inferred from homology"/>
<dbReference type="InterPro" id="IPR011990">
    <property type="entry name" value="TPR-like_helical_dom_sf"/>
</dbReference>
<dbReference type="CDD" id="cd08977">
    <property type="entry name" value="SusD"/>
    <property type="match status" value="1"/>
</dbReference>
<dbReference type="Pfam" id="PF07980">
    <property type="entry name" value="SusD_RagB"/>
    <property type="match status" value="1"/>
</dbReference>
<dbReference type="EMBL" id="CP001681">
    <property type="protein sequence ID" value="ACU05566.1"/>
    <property type="molecule type" value="Genomic_DNA"/>
</dbReference>
<dbReference type="STRING" id="485917.Phep_3372"/>
<evidence type="ECO:0000256" key="3">
    <source>
        <dbReference type="ARBA" id="ARBA00022729"/>
    </source>
</evidence>
<evidence type="ECO:0000256" key="4">
    <source>
        <dbReference type="ARBA" id="ARBA00023136"/>
    </source>
</evidence>
<feature type="domain" description="RagB/SusD" evidence="6">
    <location>
        <begin position="275"/>
        <end position="547"/>
    </location>
</feature>
<dbReference type="RefSeq" id="WP_015809175.1">
    <property type="nucleotide sequence ID" value="NC_013061.1"/>
</dbReference>
<comment type="subcellular location">
    <subcellularLocation>
        <location evidence="1">Cell outer membrane</location>
    </subcellularLocation>
</comment>
<dbReference type="SUPFAM" id="SSF48452">
    <property type="entry name" value="TPR-like"/>
    <property type="match status" value="1"/>
</dbReference>
<keyword evidence="4" id="KW-0472">Membrane</keyword>
<evidence type="ECO:0000256" key="5">
    <source>
        <dbReference type="ARBA" id="ARBA00023237"/>
    </source>
</evidence>
<evidence type="ECO:0000313" key="8">
    <source>
        <dbReference type="EMBL" id="ACU05566.1"/>
    </source>
</evidence>
<dbReference type="HOGENOM" id="CLU_015553_0_0_10"/>
<evidence type="ECO:0000256" key="2">
    <source>
        <dbReference type="ARBA" id="ARBA00006275"/>
    </source>
</evidence>
<dbReference type="Gene3D" id="1.25.40.390">
    <property type="match status" value="1"/>
</dbReference>
<accession>C6XSK3</accession>
<evidence type="ECO:0000259" key="6">
    <source>
        <dbReference type="Pfam" id="PF07980"/>
    </source>
</evidence>
<dbReference type="InterPro" id="IPR012944">
    <property type="entry name" value="SusD_RagB_dom"/>
</dbReference>
<keyword evidence="3" id="KW-0732">Signal</keyword>
<keyword evidence="9" id="KW-1185">Reference proteome</keyword>
<dbReference type="Proteomes" id="UP000000852">
    <property type="component" value="Chromosome"/>
</dbReference>
<dbReference type="InterPro" id="IPR033985">
    <property type="entry name" value="SusD-like_N"/>
</dbReference>
<sequence length="549" mass="61733">MKNLNYNIKHSFTLLVAILLLAQGCKKALEKSPLDKFDSANFWTSESNTQLALTGVYRGNIKINGTEVLASDWWSYAGLLFTEFSTDNAYDRRGDNSSYNKLSNGTLTANLDVFKSYWSSSYAKVARANYFLENVDKAPIDPTRKKRYIAEVRFIRACQYFYTAQYWGAAPLVTKTLTAQEANTVTKASKAEIVKFVIDELKAAIADLPRHKDIPKAELGRASRQAALAFLGRLYLAEQKYSDAAAAYKEIIDYGDNIIDPDYAGLFQTSNENSNEIIFSTQFIENLSANAMNQHFFPAVAAGWHIFCPLGSIVETYEFKDGTPFSYTDPRYNAADIGKDRDPRLKYSVLYNLNTFKNLKYVTHPDSATSPDQLGAGKQTTQTGYGLKKFCDESFSGSLTNYGGNLPIIRYAEVLLSYLEAKLEAGDPIDQILLDATINKVRSRATVNLPPVTVTNTTDLRTKLRRERRVELAFEGIRYWDLIRWKIGNTVLNGDFYGAPFPGAVKTRKKGNITDPYSRWYVTSKAFRVTDHVWPIPQSEVNINPGLAN</sequence>
<dbReference type="GO" id="GO:0009279">
    <property type="term" value="C:cell outer membrane"/>
    <property type="evidence" value="ECO:0007669"/>
    <property type="project" value="UniProtKB-SubCell"/>
</dbReference>
<organism evidence="8 9">
    <name type="scientific">Pedobacter heparinus (strain ATCC 13125 / DSM 2366 / CIP 104194 / JCM 7457 / NBRC 12017 / NCIMB 9290 / NRRL B-14731 / HIM 762-3)</name>
    <dbReference type="NCBI Taxonomy" id="485917"/>
    <lineage>
        <taxon>Bacteria</taxon>
        <taxon>Pseudomonadati</taxon>
        <taxon>Bacteroidota</taxon>
        <taxon>Sphingobacteriia</taxon>
        <taxon>Sphingobacteriales</taxon>
        <taxon>Sphingobacteriaceae</taxon>
        <taxon>Pedobacter</taxon>
    </lineage>
</organism>
<evidence type="ECO:0000313" key="9">
    <source>
        <dbReference type="Proteomes" id="UP000000852"/>
    </source>
</evidence>
<keyword evidence="5" id="KW-0998">Cell outer membrane</keyword>
<dbReference type="PROSITE" id="PS51257">
    <property type="entry name" value="PROKAR_LIPOPROTEIN"/>
    <property type="match status" value="1"/>
</dbReference>
<feature type="domain" description="SusD-like N-terminal" evidence="7">
    <location>
        <begin position="93"/>
        <end position="236"/>
    </location>
</feature>
<evidence type="ECO:0000256" key="1">
    <source>
        <dbReference type="ARBA" id="ARBA00004442"/>
    </source>
</evidence>
<reference evidence="8 9" key="1">
    <citation type="journal article" date="2009" name="Stand. Genomic Sci.">
        <title>Complete genome sequence of Pedobacter heparinus type strain (HIM 762-3).</title>
        <authorList>
            <person name="Han C."/>
            <person name="Spring S."/>
            <person name="Lapidus A."/>
            <person name="Del Rio T.G."/>
            <person name="Tice H."/>
            <person name="Copeland A."/>
            <person name="Cheng J.F."/>
            <person name="Lucas S."/>
            <person name="Chen F."/>
            <person name="Nolan M."/>
            <person name="Bruce D."/>
            <person name="Goodwin L."/>
            <person name="Pitluck S."/>
            <person name="Ivanova N."/>
            <person name="Mavromatis K."/>
            <person name="Mikhailova N."/>
            <person name="Pati A."/>
            <person name="Chen A."/>
            <person name="Palaniappan K."/>
            <person name="Land M."/>
            <person name="Hauser L."/>
            <person name="Chang Y.J."/>
            <person name="Jeffries C.C."/>
            <person name="Saunders E."/>
            <person name="Chertkov O."/>
            <person name="Brettin T."/>
            <person name="Goker M."/>
            <person name="Rohde M."/>
            <person name="Bristow J."/>
            <person name="Eisen J.A."/>
            <person name="Markowitz V."/>
            <person name="Hugenholtz P."/>
            <person name="Kyrpides N.C."/>
            <person name="Klenk H.P."/>
            <person name="Detter J.C."/>
        </authorList>
    </citation>
    <scope>NUCLEOTIDE SEQUENCE [LARGE SCALE GENOMIC DNA]</scope>
    <source>
        <strain evidence="9">ATCC 13125 / DSM 2366 / CIP 104194 / JCM 7457 / NBRC 12017 / NCIMB 9290 / NRRL B-14731 / HIM 762-3</strain>
    </source>
</reference>
<dbReference type="KEGG" id="phe:Phep_3372"/>
<evidence type="ECO:0000259" key="7">
    <source>
        <dbReference type="Pfam" id="PF14322"/>
    </source>
</evidence>
<gene>
    <name evidence="8" type="ordered locus">Phep_3372</name>
</gene>
<protein>
    <submittedName>
        <fullName evidence="8">RagB/SusD domain protein</fullName>
    </submittedName>
</protein>